<gene>
    <name evidence="2" type="ORF">J2S05_003539</name>
</gene>
<evidence type="ECO:0000313" key="2">
    <source>
        <dbReference type="EMBL" id="MDQ0208727.1"/>
    </source>
</evidence>
<feature type="domain" description="N-acetyltransferase" evidence="1">
    <location>
        <begin position="3"/>
        <end position="163"/>
    </location>
</feature>
<protein>
    <submittedName>
        <fullName evidence="2">GNAT superfamily N-acetyltransferase</fullName>
    </submittedName>
</protein>
<dbReference type="Proteomes" id="UP001225034">
    <property type="component" value="Unassembled WGS sequence"/>
</dbReference>
<dbReference type="Pfam" id="PF00583">
    <property type="entry name" value="Acetyltransf_1"/>
    <property type="match status" value="1"/>
</dbReference>
<sequence length="164" mass="19028">MELTIKPVSDHELELFSSILIEAAEWLSDEDKKMWELQGLTIESILINYKINELFMAFSNGEAVGTIILQTEDLLFWPNETKNDAFYIHKLAVRRKFAGLGVSSGCLNWAKEKAIHENKSFLRLDCAADRPKLCFFYEKHGFKKKGRSMVGKYDTVFYEYKVNE</sequence>
<proteinExistence type="predicted"/>
<dbReference type="InterPro" id="IPR000182">
    <property type="entry name" value="GNAT_dom"/>
</dbReference>
<dbReference type="PROSITE" id="PS51186">
    <property type="entry name" value="GNAT"/>
    <property type="match status" value="1"/>
</dbReference>
<dbReference type="Gene3D" id="3.40.630.30">
    <property type="match status" value="1"/>
</dbReference>
<dbReference type="InterPro" id="IPR016181">
    <property type="entry name" value="Acyl_CoA_acyltransferase"/>
</dbReference>
<evidence type="ECO:0000259" key="1">
    <source>
        <dbReference type="PROSITE" id="PS51186"/>
    </source>
</evidence>
<dbReference type="EMBL" id="JAUSUA010000006">
    <property type="protein sequence ID" value="MDQ0208727.1"/>
    <property type="molecule type" value="Genomic_DNA"/>
</dbReference>
<dbReference type="SUPFAM" id="SSF55729">
    <property type="entry name" value="Acyl-CoA N-acyltransferases (Nat)"/>
    <property type="match status" value="1"/>
</dbReference>
<evidence type="ECO:0000313" key="3">
    <source>
        <dbReference type="Proteomes" id="UP001225034"/>
    </source>
</evidence>
<accession>A0ABT9YLJ4</accession>
<reference evidence="2 3" key="1">
    <citation type="submission" date="2023-07" db="EMBL/GenBank/DDBJ databases">
        <title>Genomic Encyclopedia of Type Strains, Phase IV (KMG-IV): sequencing the most valuable type-strain genomes for metagenomic binning, comparative biology and taxonomic classification.</title>
        <authorList>
            <person name="Goeker M."/>
        </authorList>
    </citation>
    <scope>NUCLEOTIDE SEQUENCE [LARGE SCALE GENOMIC DNA]</scope>
    <source>
        <strain evidence="2 3">DSM 19154</strain>
    </source>
</reference>
<dbReference type="RefSeq" id="WP_306985012.1">
    <property type="nucleotide sequence ID" value="NZ_JAUSUA010000006.1"/>
</dbReference>
<keyword evidence="3" id="KW-1185">Reference proteome</keyword>
<name>A0ABT9YLJ4_9BACI</name>
<comment type="caution">
    <text evidence="2">The sequence shown here is derived from an EMBL/GenBank/DDBJ whole genome shotgun (WGS) entry which is preliminary data.</text>
</comment>
<organism evidence="2 3">
    <name type="scientific">Alkalicoccobacillus murimartini</name>
    <dbReference type="NCBI Taxonomy" id="171685"/>
    <lineage>
        <taxon>Bacteria</taxon>
        <taxon>Bacillati</taxon>
        <taxon>Bacillota</taxon>
        <taxon>Bacilli</taxon>
        <taxon>Bacillales</taxon>
        <taxon>Bacillaceae</taxon>
        <taxon>Alkalicoccobacillus</taxon>
    </lineage>
</organism>
<dbReference type="CDD" id="cd04301">
    <property type="entry name" value="NAT_SF"/>
    <property type="match status" value="1"/>
</dbReference>